<dbReference type="InterPro" id="IPR036236">
    <property type="entry name" value="Znf_C2H2_sf"/>
</dbReference>
<feature type="coiled-coil region" evidence="9">
    <location>
        <begin position="207"/>
        <end position="256"/>
    </location>
</feature>
<evidence type="ECO:0000256" key="3">
    <source>
        <dbReference type="ARBA" id="ARBA00022771"/>
    </source>
</evidence>
<evidence type="ECO:0000259" key="11">
    <source>
        <dbReference type="PROSITE" id="PS50808"/>
    </source>
</evidence>
<evidence type="ECO:0000256" key="9">
    <source>
        <dbReference type="SAM" id="Coils"/>
    </source>
</evidence>
<dbReference type="SUPFAM" id="SSF53098">
    <property type="entry name" value="Ribonuclease H-like"/>
    <property type="match status" value="1"/>
</dbReference>
<keyword evidence="13" id="KW-1185">Reference proteome</keyword>
<dbReference type="PANTHER" id="PTHR46481:SF10">
    <property type="entry name" value="ZINC FINGER BED DOMAIN-CONTAINING PROTEIN 39"/>
    <property type="match status" value="1"/>
</dbReference>
<dbReference type="EMBL" id="JEMT01028907">
    <property type="protein sequence ID" value="EXX53407.1"/>
    <property type="molecule type" value="Genomic_DNA"/>
</dbReference>
<feature type="domain" description="BED-type" evidence="11">
    <location>
        <begin position="47"/>
        <end position="99"/>
    </location>
</feature>
<sequence length="500" mass="57902">MSENLALDLEQPNDLGNERENERNIEEQQNESDNEEEKDVDEKSSSSKHSWVWNHFTYDNTVKKARCNHCKTLISNNKGSTSGMSSHVRSKHRLLIDENDNSNKNKKQITLQESFQNSAEIMLYNEDNFRKLLIRYVVMGDHSFLSIESKDFHNLIHLLRKDASIPSADIIKKEIINTFNNGIKEIRKVLQILGITTDNASNNNTFLEEVSNELAEKNIEFDNVNQHVRCLAHIINLAAQEALKSLKATVNTSEDELLNQHENIQNNNNQVGVVGSILCKLRTLICKIRASPQQREKFSAQCKVADIPDKMVILDVRTRWNSTFDMLVRARELKEPLNTLSNSDINLRSFTLNEKEWECLAEIELMLKGFSKATKQICAETYPTIAYVIPYYNILLSRLEDFRDSPGRCKEGKEAASNAIRKLLEYYDKTDTSIYTISLVLDPRLKIQYMKDQKWDKRWIESARKKVLEIYKGKYVPIEINNINNEYDSSDEDLITHIFK</sequence>
<evidence type="ECO:0000256" key="10">
    <source>
        <dbReference type="SAM" id="MobiDB-lite"/>
    </source>
</evidence>
<dbReference type="HOGENOM" id="CLU_009123_12_3_1"/>
<dbReference type="GO" id="GO:0008270">
    <property type="term" value="F:zinc ion binding"/>
    <property type="evidence" value="ECO:0007669"/>
    <property type="project" value="UniProtKB-KW"/>
</dbReference>
<dbReference type="OrthoDB" id="2432695at2759"/>
<dbReference type="InterPro" id="IPR052035">
    <property type="entry name" value="ZnF_BED_domain_contain"/>
</dbReference>
<dbReference type="GO" id="GO:0009791">
    <property type="term" value="P:post-embryonic development"/>
    <property type="evidence" value="ECO:0007669"/>
    <property type="project" value="UniProtKB-ARBA"/>
</dbReference>
<dbReference type="GO" id="GO:0005634">
    <property type="term" value="C:nucleus"/>
    <property type="evidence" value="ECO:0007669"/>
    <property type="project" value="UniProtKB-SubCell"/>
</dbReference>
<keyword evidence="2" id="KW-0479">Metal-binding</keyword>
<evidence type="ECO:0000256" key="8">
    <source>
        <dbReference type="PROSITE-ProRule" id="PRU00027"/>
    </source>
</evidence>
<protein>
    <recommendedName>
        <fullName evidence="11">BED-type domain-containing protein</fullName>
    </recommendedName>
</protein>
<keyword evidence="3 8" id="KW-0863">Zinc-finger</keyword>
<keyword evidence="9" id="KW-0175">Coiled coil</keyword>
<evidence type="ECO:0000256" key="6">
    <source>
        <dbReference type="ARBA" id="ARBA00023163"/>
    </source>
</evidence>
<comment type="subcellular location">
    <subcellularLocation>
        <location evidence="1">Nucleus</location>
    </subcellularLocation>
</comment>
<dbReference type="InterPro" id="IPR012337">
    <property type="entry name" value="RNaseH-like_sf"/>
</dbReference>
<feature type="region of interest" description="Disordered" evidence="10">
    <location>
        <begin position="1"/>
        <end position="45"/>
    </location>
</feature>
<proteinExistence type="predicted"/>
<dbReference type="SUPFAM" id="SSF57667">
    <property type="entry name" value="beta-beta-alpha zinc fingers"/>
    <property type="match status" value="1"/>
</dbReference>
<gene>
    <name evidence="12" type="ORF">RirG_244200</name>
</gene>
<comment type="caution">
    <text evidence="12">The sequence shown here is derived from an EMBL/GenBank/DDBJ whole genome shotgun (WGS) entry which is preliminary data.</text>
</comment>
<dbReference type="PROSITE" id="PS50808">
    <property type="entry name" value="ZF_BED"/>
    <property type="match status" value="1"/>
</dbReference>
<dbReference type="STRING" id="1432141.A0A015I8B9"/>
<feature type="compositionally biased region" description="Basic and acidic residues" evidence="10">
    <location>
        <begin position="16"/>
        <end position="26"/>
    </location>
</feature>
<keyword evidence="6" id="KW-0804">Transcription</keyword>
<dbReference type="PANTHER" id="PTHR46481">
    <property type="entry name" value="ZINC FINGER BED DOMAIN-CONTAINING PROTEIN 4"/>
    <property type="match status" value="1"/>
</dbReference>
<dbReference type="Proteomes" id="UP000022910">
    <property type="component" value="Unassembled WGS sequence"/>
</dbReference>
<name>A0A015I8B9_RHIIW</name>
<reference evidence="12 13" key="1">
    <citation type="submission" date="2014-02" db="EMBL/GenBank/DDBJ databases">
        <title>Single nucleus genome sequencing reveals high similarity among nuclei of an endomycorrhizal fungus.</title>
        <authorList>
            <person name="Lin K."/>
            <person name="Geurts R."/>
            <person name="Zhang Z."/>
            <person name="Limpens E."/>
            <person name="Saunders D.G."/>
            <person name="Mu D."/>
            <person name="Pang E."/>
            <person name="Cao H."/>
            <person name="Cha H."/>
            <person name="Lin T."/>
            <person name="Zhou Q."/>
            <person name="Shang Y."/>
            <person name="Li Y."/>
            <person name="Ivanov S."/>
            <person name="Sharma T."/>
            <person name="Velzen R.V."/>
            <person name="Ruijter N.D."/>
            <person name="Aanen D.K."/>
            <person name="Win J."/>
            <person name="Kamoun S."/>
            <person name="Bisseling T."/>
            <person name="Huang S."/>
        </authorList>
    </citation>
    <scope>NUCLEOTIDE SEQUENCE [LARGE SCALE GENOMIC DNA]</scope>
    <source>
        <strain evidence="13">DAOM197198w</strain>
    </source>
</reference>
<evidence type="ECO:0000256" key="4">
    <source>
        <dbReference type="ARBA" id="ARBA00022833"/>
    </source>
</evidence>
<organism evidence="12 13">
    <name type="scientific">Rhizophagus irregularis (strain DAOM 197198w)</name>
    <name type="common">Glomus intraradices</name>
    <dbReference type="NCBI Taxonomy" id="1432141"/>
    <lineage>
        <taxon>Eukaryota</taxon>
        <taxon>Fungi</taxon>
        <taxon>Fungi incertae sedis</taxon>
        <taxon>Mucoromycota</taxon>
        <taxon>Glomeromycotina</taxon>
        <taxon>Glomeromycetes</taxon>
        <taxon>Glomerales</taxon>
        <taxon>Glomeraceae</taxon>
        <taxon>Rhizophagus</taxon>
    </lineage>
</organism>
<evidence type="ECO:0000256" key="7">
    <source>
        <dbReference type="ARBA" id="ARBA00023242"/>
    </source>
</evidence>
<dbReference type="GO" id="GO:0003677">
    <property type="term" value="F:DNA binding"/>
    <property type="evidence" value="ECO:0007669"/>
    <property type="project" value="InterPro"/>
</dbReference>
<evidence type="ECO:0000256" key="5">
    <source>
        <dbReference type="ARBA" id="ARBA00023015"/>
    </source>
</evidence>
<evidence type="ECO:0000256" key="1">
    <source>
        <dbReference type="ARBA" id="ARBA00004123"/>
    </source>
</evidence>
<feature type="compositionally biased region" description="Acidic residues" evidence="10">
    <location>
        <begin position="28"/>
        <end position="39"/>
    </location>
</feature>
<dbReference type="Pfam" id="PF02892">
    <property type="entry name" value="zf-BED"/>
    <property type="match status" value="1"/>
</dbReference>
<evidence type="ECO:0000256" key="2">
    <source>
        <dbReference type="ARBA" id="ARBA00022723"/>
    </source>
</evidence>
<dbReference type="InterPro" id="IPR003656">
    <property type="entry name" value="Znf_BED"/>
</dbReference>
<accession>A0A015I8B9</accession>
<dbReference type="AlphaFoldDB" id="A0A015I8B9"/>
<keyword evidence="7" id="KW-0539">Nucleus</keyword>
<evidence type="ECO:0000313" key="12">
    <source>
        <dbReference type="EMBL" id="EXX53407.1"/>
    </source>
</evidence>
<keyword evidence="4" id="KW-0862">Zinc</keyword>
<keyword evidence="5" id="KW-0805">Transcription regulation</keyword>
<evidence type="ECO:0000313" key="13">
    <source>
        <dbReference type="Proteomes" id="UP000022910"/>
    </source>
</evidence>
<dbReference type="SMART" id="SM00614">
    <property type="entry name" value="ZnF_BED"/>
    <property type="match status" value="1"/>
</dbReference>
<dbReference type="OMA" id="DLITHIF"/>